<dbReference type="GO" id="GO:0000976">
    <property type="term" value="F:transcription cis-regulatory region binding"/>
    <property type="evidence" value="ECO:0007669"/>
    <property type="project" value="TreeGrafter"/>
</dbReference>
<dbReference type="EMBL" id="CP001804">
    <property type="protein sequence ID" value="ACY14206.1"/>
    <property type="molecule type" value="Genomic_DNA"/>
</dbReference>
<dbReference type="Pfam" id="PF13977">
    <property type="entry name" value="TetR_C_6"/>
    <property type="match status" value="1"/>
</dbReference>
<feature type="domain" description="HTH tetR-type" evidence="6">
    <location>
        <begin position="14"/>
        <end position="74"/>
    </location>
</feature>
<keyword evidence="3 5" id="KW-0238">DNA-binding</keyword>
<evidence type="ECO:0000256" key="1">
    <source>
        <dbReference type="ARBA" id="ARBA00022491"/>
    </source>
</evidence>
<keyword evidence="4" id="KW-0804">Transcription</keyword>
<proteinExistence type="predicted"/>
<dbReference type="Proteomes" id="UP000001880">
    <property type="component" value="Chromosome"/>
</dbReference>
<protein>
    <submittedName>
        <fullName evidence="7">Transcriptional regulator, TetR family</fullName>
    </submittedName>
</protein>
<dbReference type="GO" id="GO:0003700">
    <property type="term" value="F:DNA-binding transcription factor activity"/>
    <property type="evidence" value="ECO:0007669"/>
    <property type="project" value="TreeGrafter"/>
</dbReference>
<dbReference type="PROSITE" id="PS50977">
    <property type="entry name" value="HTH_TETR_2"/>
    <property type="match status" value="1"/>
</dbReference>
<dbReference type="RefSeq" id="WP_012826814.1">
    <property type="nucleotide sequence ID" value="NC_013440.1"/>
</dbReference>
<dbReference type="STRING" id="502025.Hoch_1656"/>
<evidence type="ECO:0000256" key="4">
    <source>
        <dbReference type="ARBA" id="ARBA00023163"/>
    </source>
</evidence>
<dbReference type="PANTHER" id="PTHR30055">
    <property type="entry name" value="HTH-TYPE TRANSCRIPTIONAL REGULATOR RUTR"/>
    <property type="match status" value="1"/>
</dbReference>
<name>D0LWV9_HALO1</name>
<evidence type="ECO:0000256" key="5">
    <source>
        <dbReference type="PROSITE-ProRule" id="PRU00335"/>
    </source>
</evidence>
<evidence type="ECO:0000313" key="8">
    <source>
        <dbReference type="Proteomes" id="UP000001880"/>
    </source>
</evidence>
<dbReference type="HOGENOM" id="CLU_069356_44_2_7"/>
<dbReference type="PANTHER" id="PTHR30055:SF146">
    <property type="entry name" value="HTH-TYPE TRANSCRIPTIONAL DUAL REGULATOR CECR"/>
    <property type="match status" value="1"/>
</dbReference>
<dbReference type="InterPro" id="IPR009057">
    <property type="entry name" value="Homeodomain-like_sf"/>
</dbReference>
<evidence type="ECO:0000259" key="6">
    <source>
        <dbReference type="PROSITE" id="PS50977"/>
    </source>
</evidence>
<dbReference type="SUPFAM" id="SSF48498">
    <property type="entry name" value="Tetracyclin repressor-like, C-terminal domain"/>
    <property type="match status" value="1"/>
</dbReference>
<dbReference type="KEGG" id="hoh:Hoch_1656"/>
<keyword evidence="1" id="KW-0678">Repressor</keyword>
<dbReference type="Gene3D" id="1.10.357.10">
    <property type="entry name" value="Tetracycline Repressor, domain 2"/>
    <property type="match status" value="1"/>
</dbReference>
<sequence>MKPAPRRRQQDRTALSDKRMLEAAVSLLVERGIAGTTLASIGERAGYSRGLVTHRFGSKAGLLAHVHDSVAAEWRQRVVAKVGKATGVRALQRVTDVLYQFMVDQPEDLRAMYLLRYASIDPSADYCGNVARVNKAHIRDLQRWIEAGQAGGSVAAEVDPLLAAQLFASAVDGLLYRWLVNPDIPVAALHKLLRRHLEDALAPPTS</sequence>
<reference evidence="7 8" key="1">
    <citation type="journal article" date="2010" name="Stand. Genomic Sci.">
        <title>Complete genome sequence of Haliangium ochraceum type strain (SMP-2).</title>
        <authorList>
            <consortium name="US DOE Joint Genome Institute (JGI-PGF)"/>
            <person name="Ivanova N."/>
            <person name="Daum C."/>
            <person name="Lang E."/>
            <person name="Abt B."/>
            <person name="Kopitz M."/>
            <person name="Saunders E."/>
            <person name="Lapidus A."/>
            <person name="Lucas S."/>
            <person name="Glavina Del Rio T."/>
            <person name="Nolan M."/>
            <person name="Tice H."/>
            <person name="Copeland A."/>
            <person name="Cheng J.F."/>
            <person name="Chen F."/>
            <person name="Bruce D."/>
            <person name="Goodwin L."/>
            <person name="Pitluck S."/>
            <person name="Mavromatis K."/>
            <person name="Pati A."/>
            <person name="Mikhailova N."/>
            <person name="Chen A."/>
            <person name="Palaniappan K."/>
            <person name="Land M."/>
            <person name="Hauser L."/>
            <person name="Chang Y.J."/>
            <person name="Jeffries C.D."/>
            <person name="Detter J.C."/>
            <person name="Brettin T."/>
            <person name="Rohde M."/>
            <person name="Goker M."/>
            <person name="Bristow J."/>
            <person name="Markowitz V."/>
            <person name="Eisen J.A."/>
            <person name="Hugenholtz P."/>
            <person name="Kyrpides N.C."/>
            <person name="Klenk H.P."/>
        </authorList>
    </citation>
    <scope>NUCLEOTIDE SEQUENCE [LARGE SCALE GENOMIC DNA]</scope>
    <source>
        <strain evidence="8">DSM 14365 / CIP 107738 / JCM 11303 / AJ 13395 / SMP-2</strain>
    </source>
</reference>
<keyword evidence="2" id="KW-0805">Transcription regulation</keyword>
<dbReference type="InterPro" id="IPR036271">
    <property type="entry name" value="Tet_transcr_reg_TetR-rel_C_sf"/>
</dbReference>
<keyword evidence="8" id="KW-1185">Reference proteome</keyword>
<gene>
    <name evidence="7" type="ordered locus">Hoch_1656</name>
</gene>
<dbReference type="SUPFAM" id="SSF46689">
    <property type="entry name" value="Homeodomain-like"/>
    <property type="match status" value="1"/>
</dbReference>
<feature type="DNA-binding region" description="H-T-H motif" evidence="5">
    <location>
        <begin position="37"/>
        <end position="56"/>
    </location>
</feature>
<dbReference type="AlphaFoldDB" id="D0LWV9"/>
<evidence type="ECO:0000313" key="7">
    <source>
        <dbReference type="EMBL" id="ACY14206.1"/>
    </source>
</evidence>
<dbReference type="InterPro" id="IPR039538">
    <property type="entry name" value="BetI_C"/>
</dbReference>
<dbReference type="InterPro" id="IPR001647">
    <property type="entry name" value="HTH_TetR"/>
</dbReference>
<accession>D0LWV9</accession>
<dbReference type="eggNOG" id="COG1309">
    <property type="taxonomic scope" value="Bacteria"/>
</dbReference>
<dbReference type="InterPro" id="IPR050109">
    <property type="entry name" value="HTH-type_TetR-like_transc_reg"/>
</dbReference>
<evidence type="ECO:0000256" key="3">
    <source>
        <dbReference type="ARBA" id="ARBA00023125"/>
    </source>
</evidence>
<dbReference type="PRINTS" id="PR00455">
    <property type="entry name" value="HTHTETR"/>
</dbReference>
<dbReference type="Pfam" id="PF00440">
    <property type="entry name" value="TetR_N"/>
    <property type="match status" value="1"/>
</dbReference>
<evidence type="ECO:0000256" key="2">
    <source>
        <dbReference type="ARBA" id="ARBA00023015"/>
    </source>
</evidence>
<organism evidence="7 8">
    <name type="scientific">Haliangium ochraceum (strain DSM 14365 / JCM 11303 / SMP-2)</name>
    <dbReference type="NCBI Taxonomy" id="502025"/>
    <lineage>
        <taxon>Bacteria</taxon>
        <taxon>Pseudomonadati</taxon>
        <taxon>Myxococcota</taxon>
        <taxon>Polyangia</taxon>
        <taxon>Haliangiales</taxon>
        <taxon>Kofleriaceae</taxon>
        <taxon>Haliangium</taxon>
    </lineage>
</organism>